<dbReference type="EMBL" id="JBHLSW010000004">
    <property type="protein sequence ID" value="MFC0633614.1"/>
    <property type="molecule type" value="Genomic_DNA"/>
</dbReference>
<evidence type="ECO:0000313" key="3">
    <source>
        <dbReference type="EMBL" id="MFC0633614.1"/>
    </source>
</evidence>
<organism evidence="3 4">
    <name type="scientific">Brevundimonas balnearis</name>
    <dbReference type="NCBI Taxonomy" id="1572858"/>
    <lineage>
        <taxon>Bacteria</taxon>
        <taxon>Pseudomonadati</taxon>
        <taxon>Pseudomonadota</taxon>
        <taxon>Alphaproteobacteria</taxon>
        <taxon>Caulobacterales</taxon>
        <taxon>Caulobacteraceae</taxon>
        <taxon>Brevundimonas</taxon>
    </lineage>
</organism>
<keyword evidence="2" id="KW-0812">Transmembrane</keyword>
<reference evidence="3 4" key="1">
    <citation type="submission" date="2024-09" db="EMBL/GenBank/DDBJ databases">
        <authorList>
            <person name="Sun Q."/>
            <person name="Mori K."/>
        </authorList>
    </citation>
    <scope>NUCLEOTIDE SEQUENCE [LARGE SCALE GENOMIC DNA]</scope>
    <source>
        <strain evidence="3 4">NCAIM B.02621</strain>
    </source>
</reference>
<feature type="transmembrane region" description="Helical" evidence="2">
    <location>
        <begin position="29"/>
        <end position="48"/>
    </location>
</feature>
<name>A0ABV6R1X0_9CAUL</name>
<evidence type="ECO:0000256" key="1">
    <source>
        <dbReference type="SAM" id="MobiDB-lite"/>
    </source>
</evidence>
<sequence length="265" mass="27386">MSAYPTDFPGVQDAYQLAEPGLFLGVDPLIAALLALAVLGGLVVAYLVGRGEGSGRRAGDAVDAIHQDLLDASREAMIAGDADLLGRCKTLRRRIDVHLGPLLTVAKGAGGPVKALDQAIAGKKEIEAKPKPDTPDSHPSHPSHGPAHPPSAVAAAAAGSPVIVNVLGGVAEAVRTDPPPKPEAEARPLPEPAPPPKPAPAPAKVTEDMTIEEQVHALARATREFHAWWSDAAPRKAELRAVVRALTTAPAKPPHHGHGGHGARH</sequence>
<keyword evidence="2" id="KW-0472">Membrane</keyword>
<feature type="compositionally biased region" description="Basic and acidic residues" evidence="1">
    <location>
        <begin position="128"/>
        <end position="139"/>
    </location>
</feature>
<proteinExistence type="predicted"/>
<comment type="caution">
    <text evidence="3">The sequence shown here is derived from an EMBL/GenBank/DDBJ whole genome shotgun (WGS) entry which is preliminary data.</text>
</comment>
<feature type="region of interest" description="Disordered" evidence="1">
    <location>
        <begin position="128"/>
        <end position="155"/>
    </location>
</feature>
<dbReference type="Proteomes" id="UP001589906">
    <property type="component" value="Unassembled WGS sequence"/>
</dbReference>
<dbReference type="RefSeq" id="WP_376835530.1">
    <property type="nucleotide sequence ID" value="NZ_JBHLSW010000004.1"/>
</dbReference>
<feature type="compositionally biased region" description="Pro residues" evidence="1">
    <location>
        <begin position="189"/>
        <end position="201"/>
    </location>
</feature>
<keyword evidence="2" id="KW-1133">Transmembrane helix</keyword>
<accession>A0ABV6R1X0</accession>
<evidence type="ECO:0000256" key="2">
    <source>
        <dbReference type="SAM" id="Phobius"/>
    </source>
</evidence>
<gene>
    <name evidence="3" type="ORF">ACFFGE_06955</name>
</gene>
<keyword evidence="4" id="KW-1185">Reference proteome</keyword>
<feature type="region of interest" description="Disordered" evidence="1">
    <location>
        <begin position="173"/>
        <end position="205"/>
    </location>
</feature>
<evidence type="ECO:0000313" key="4">
    <source>
        <dbReference type="Proteomes" id="UP001589906"/>
    </source>
</evidence>
<feature type="compositionally biased region" description="Low complexity" evidence="1">
    <location>
        <begin position="140"/>
        <end position="155"/>
    </location>
</feature>
<feature type="compositionally biased region" description="Basic and acidic residues" evidence="1">
    <location>
        <begin position="174"/>
        <end position="188"/>
    </location>
</feature>
<protein>
    <submittedName>
        <fullName evidence="3">Uncharacterized protein</fullName>
    </submittedName>
</protein>